<sequence>MKNEHLKQQAPREA</sequence>
<reference evidence="1" key="1">
    <citation type="submission" date="2014-11" db="EMBL/GenBank/DDBJ databases">
        <authorList>
            <person name="Amaro Gonzalez C."/>
        </authorList>
    </citation>
    <scope>NUCLEOTIDE SEQUENCE</scope>
</reference>
<dbReference type="EMBL" id="GBXM01063661">
    <property type="protein sequence ID" value="JAH44916.1"/>
    <property type="molecule type" value="Transcribed_RNA"/>
</dbReference>
<protein>
    <submittedName>
        <fullName evidence="1">Uncharacterized protein</fullName>
    </submittedName>
</protein>
<proteinExistence type="predicted"/>
<organism evidence="1">
    <name type="scientific">Anguilla anguilla</name>
    <name type="common">European freshwater eel</name>
    <name type="synonym">Muraena anguilla</name>
    <dbReference type="NCBI Taxonomy" id="7936"/>
    <lineage>
        <taxon>Eukaryota</taxon>
        <taxon>Metazoa</taxon>
        <taxon>Chordata</taxon>
        <taxon>Craniata</taxon>
        <taxon>Vertebrata</taxon>
        <taxon>Euteleostomi</taxon>
        <taxon>Actinopterygii</taxon>
        <taxon>Neopterygii</taxon>
        <taxon>Teleostei</taxon>
        <taxon>Anguilliformes</taxon>
        <taxon>Anguillidae</taxon>
        <taxon>Anguilla</taxon>
    </lineage>
</organism>
<reference evidence="1" key="2">
    <citation type="journal article" date="2015" name="Fish Shellfish Immunol.">
        <title>Early steps in the European eel (Anguilla anguilla)-Vibrio vulnificus interaction in the gills: Role of the RtxA13 toxin.</title>
        <authorList>
            <person name="Callol A."/>
            <person name="Pajuelo D."/>
            <person name="Ebbesson L."/>
            <person name="Teles M."/>
            <person name="MacKenzie S."/>
            <person name="Amaro C."/>
        </authorList>
    </citation>
    <scope>NUCLEOTIDE SEQUENCE</scope>
</reference>
<accession>A0A0E9SUE5</accession>
<name>A0A0E9SUE5_ANGAN</name>
<evidence type="ECO:0000313" key="1">
    <source>
        <dbReference type="EMBL" id="JAH44916.1"/>
    </source>
</evidence>